<dbReference type="FunCoup" id="A0A540VGF8">
    <property type="interactions" value="336"/>
</dbReference>
<dbReference type="Gene3D" id="3.40.710.10">
    <property type="entry name" value="DD-peptidase/beta-lactamase superfamily"/>
    <property type="match status" value="1"/>
</dbReference>
<dbReference type="Gene3D" id="3.30.450.330">
    <property type="match status" value="1"/>
</dbReference>
<comment type="subcellular location">
    <subcellularLocation>
        <location evidence="1">Membrane</location>
    </subcellularLocation>
</comment>
<gene>
    <name evidence="7" type="ORF">FKZ61_10460</name>
</gene>
<evidence type="ECO:0000256" key="1">
    <source>
        <dbReference type="ARBA" id="ARBA00004370"/>
    </source>
</evidence>
<feature type="transmembrane region" description="Helical" evidence="4">
    <location>
        <begin position="36"/>
        <end position="55"/>
    </location>
</feature>
<dbReference type="AlphaFoldDB" id="A0A540VGF8"/>
<dbReference type="GO" id="GO:0008658">
    <property type="term" value="F:penicillin binding"/>
    <property type="evidence" value="ECO:0007669"/>
    <property type="project" value="InterPro"/>
</dbReference>
<keyword evidence="8" id="KW-1185">Reference proteome</keyword>
<dbReference type="Proteomes" id="UP000317371">
    <property type="component" value="Unassembled WGS sequence"/>
</dbReference>
<dbReference type="PANTHER" id="PTHR30627:SF1">
    <property type="entry name" value="PEPTIDOGLYCAN D,D-TRANSPEPTIDASE FTSI"/>
    <property type="match status" value="1"/>
</dbReference>
<dbReference type="SUPFAM" id="SSF56519">
    <property type="entry name" value="Penicillin binding protein dimerisation domain"/>
    <property type="match status" value="1"/>
</dbReference>
<dbReference type="InterPro" id="IPR012338">
    <property type="entry name" value="Beta-lactam/transpept-like"/>
</dbReference>
<comment type="similarity">
    <text evidence="2">Belongs to the transpeptidase family.</text>
</comment>
<dbReference type="EMBL" id="VIGC01000011">
    <property type="protein sequence ID" value="TQE95849.1"/>
    <property type="molecule type" value="Genomic_DNA"/>
</dbReference>
<evidence type="ECO:0000259" key="6">
    <source>
        <dbReference type="Pfam" id="PF03717"/>
    </source>
</evidence>
<dbReference type="PANTHER" id="PTHR30627">
    <property type="entry name" value="PEPTIDOGLYCAN D,D-TRANSPEPTIDASE"/>
    <property type="match status" value="1"/>
</dbReference>
<dbReference type="GO" id="GO:0071555">
    <property type="term" value="P:cell wall organization"/>
    <property type="evidence" value="ECO:0007669"/>
    <property type="project" value="TreeGrafter"/>
</dbReference>
<dbReference type="InterPro" id="IPR005311">
    <property type="entry name" value="PBP_dimer"/>
</dbReference>
<dbReference type="InterPro" id="IPR001460">
    <property type="entry name" value="PCN-bd_Tpept"/>
</dbReference>
<keyword evidence="3 4" id="KW-0472">Membrane</keyword>
<evidence type="ECO:0000313" key="7">
    <source>
        <dbReference type="EMBL" id="TQE95849.1"/>
    </source>
</evidence>
<feature type="domain" description="Penicillin-binding protein dimerisation" evidence="6">
    <location>
        <begin position="76"/>
        <end position="217"/>
    </location>
</feature>
<dbReference type="InParanoid" id="A0A540VGF8"/>
<evidence type="ECO:0000256" key="4">
    <source>
        <dbReference type="SAM" id="Phobius"/>
    </source>
</evidence>
<evidence type="ECO:0000256" key="2">
    <source>
        <dbReference type="ARBA" id="ARBA00007171"/>
    </source>
</evidence>
<dbReference type="Pfam" id="PF00905">
    <property type="entry name" value="Transpeptidase"/>
    <property type="match status" value="1"/>
</dbReference>
<comment type="caution">
    <text evidence="7">The sequence shown here is derived from an EMBL/GenBank/DDBJ whole genome shotgun (WGS) entry which is preliminary data.</text>
</comment>
<dbReference type="Gene3D" id="3.90.1310.10">
    <property type="entry name" value="Penicillin-binding protein 2a (Domain 2)"/>
    <property type="match status" value="1"/>
</dbReference>
<evidence type="ECO:0000256" key="3">
    <source>
        <dbReference type="ARBA" id="ARBA00023136"/>
    </source>
</evidence>
<organism evidence="7 8">
    <name type="scientific">Litorilinea aerophila</name>
    <dbReference type="NCBI Taxonomy" id="1204385"/>
    <lineage>
        <taxon>Bacteria</taxon>
        <taxon>Bacillati</taxon>
        <taxon>Chloroflexota</taxon>
        <taxon>Caldilineae</taxon>
        <taxon>Caldilineales</taxon>
        <taxon>Caldilineaceae</taxon>
        <taxon>Litorilinea</taxon>
    </lineage>
</organism>
<dbReference type="RefSeq" id="WP_141610072.1">
    <property type="nucleotide sequence ID" value="NZ_VIGC02000011.1"/>
</dbReference>
<dbReference type="OrthoDB" id="9804124at2"/>
<dbReference type="SUPFAM" id="SSF56601">
    <property type="entry name" value="beta-lactamase/transpeptidase-like"/>
    <property type="match status" value="1"/>
</dbReference>
<dbReference type="InterPro" id="IPR050515">
    <property type="entry name" value="Beta-lactam/transpept"/>
</dbReference>
<dbReference type="GO" id="GO:0005886">
    <property type="term" value="C:plasma membrane"/>
    <property type="evidence" value="ECO:0007669"/>
    <property type="project" value="TreeGrafter"/>
</dbReference>
<protein>
    <submittedName>
        <fullName evidence="7">Penicillin-binding protein 2</fullName>
    </submittedName>
</protein>
<dbReference type="InterPro" id="IPR036138">
    <property type="entry name" value="PBP_dimer_sf"/>
</dbReference>
<keyword evidence="4" id="KW-0812">Transmembrane</keyword>
<evidence type="ECO:0000313" key="8">
    <source>
        <dbReference type="Proteomes" id="UP000317371"/>
    </source>
</evidence>
<dbReference type="Pfam" id="PF03717">
    <property type="entry name" value="PBP_dimer"/>
    <property type="match status" value="1"/>
</dbReference>
<name>A0A540VGF8_9CHLR</name>
<proteinExistence type="inferred from homology"/>
<keyword evidence="4" id="KW-1133">Transmembrane helix</keyword>
<reference evidence="7 8" key="1">
    <citation type="submission" date="2019-06" db="EMBL/GenBank/DDBJ databases">
        <title>Genome sequence of Litorilinea aerophila BAA-2444.</title>
        <authorList>
            <person name="Maclea K.S."/>
            <person name="Maurais E.G."/>
            <person name="Iannazzi L.C."/>
        </authorList>
    </citation>
    <scope>NUCLEOTIDE SEQUENCE [LARGE SCALE GENOMIC DNA]</scope>
    <source>
        <strain evidence="7 8">ATCC BAA-2444</strain>
    </source>
</reference>
<feature type="domain" description="Penicillin-binding protein transpeptidase" evidence="5">
    <location>
        <begin position="278"/>
        <end position="586"/>
    </location>
</feature>
<evidence type="ECO:0000259" key="5">
    <source>
        <dbReference type="Pfam" id="PF00905"/>
    </source>
</evidence>
<accession>A0A540VGF8</accession>
<sequence length="605" mass="66358">MESPGTFHRLSGGLSPHLASSHAGAASQPARPVGRFHLLAVGFGLLTLIVLGQLVRYQIFQRDQAAASVVAEEGPTARGIMVDRDGVPLVVNRYFYQISATPRQLETEEARIEVARQLHDLIGLPYDHTMSVLTNYQDAYFAVLANDVSLTEAQKILDFKALQEKENVIYPLQQVHVRPTPRRFYPQESLFAHLTGFVRPDLGGVMGLEAYYDEFLRQDGAGLLGGRQDGLESLPEEVRRFVPSDVGKDLVLTLDRTVQWIIRDELAQGLAQYRAEAGTIIVMAPKTGAILGMVNLPDYDPNRYPEMPQERFPNPAISAQYEPGSIFKIITMAAALDAGLMEPSTVFTDTGYITVGGRAIYNSNRMAYGQVTATDALARSLNVVTAQVAQLLGPDRFYQYLRLFGFGEATNIDLSGEINGLIKTPQDPHWSLSDLGTNSFGQGLAVTPIQMIRAAAAIANQGRLMQPYVVQARVDGETVQWTEPVTVRQVLQPEAAQKLTEMMVAVVETGNTKARVPGYRVAGKSGTAQIPTPQGYVLDETIVSFIGFAPADDPQLVVLVKMDRPDPNINQWASNTAAPVFSRVMKRLLEHMNIPPESVQPVSLD</sequence>